<gene>
    <name evidence="1" type="ORF">G7K_4373-t1</name>
</gene>
<dbReference type="Proteomes" id="UP000033140">
    <property type="component" value="Unassembled WGS sequence"/>
</dbReference>
<comment type="caution">
    <text evidence="1">The sequence shown here is derived from an EMBL/GenBank/DDBJ whole genome shotgun (WGS) entry which is preliminary data.</text>
</comment>
<protein>
    <submittedName>
        <fullName evidence="1">Uncharacterized protein</fullName>
    </submittedName>
</protein>
<proteinExistence type="predicted"/>
<dbReference type="AlphaFoldDB" id="A0A0E9NKK8"/>
<dbReference type="EMBL" id="BACD03000030">
    <property type="protein sequence ID" value="GAO50241.1"/>
    <property type="molecule type" value="Genomic_DNA"/>
</dbReference>
<reference evidence="1 2" key="3">
    <citation type="journal article" date="2015" name="Genome Announc.">
        <title>Draft Genome Sequence of the Archiascomycetous Yeast Saitoella complicata.</title>
        <authorList>
            <person name="Yamauchi K."/>
            <person name="Kondo S."/>
            <person name="Hamamoto M."/>
            <person name="Takahashi Y."/>
            <person name="Ogura Y."/>
            <person name="Hayashi T."/>
            <person name="Nishida H."/>
        </authorList>
    </citation>
    <scope>NUCLEOTIDE SEQUENCE [LARGE SCALE GENOMIC DNA]</scope>
    <source>
        <strain evidence="1 2">NRRL Y-17804</strain>
    </source>
</reference>
<evidence type="ECO:0000313" key="2">
    <source>
        <dbReference type="Proteomes" id="UP000033140"/>
    </source>
</evidence>
<reference evidence="1 2" key="1">
    <citation type="journal article" date="2011" name="J. Gen. Appl. Microbiol.">
        <title>Draft genome sequencing of the enigmatic yeast Saitoella complicata.</title>
        <authorList>
            <person name="Nishida H."/>
            <person name="Hamamoto M."/>
            <person name="Sugiyama J."/>
        </authorList>
    </citation>
    <scope>NUCLEOTIDE SEQUENCE [LARGE SCALE GENOMIC DNA]</scope>
    <source>
        <strain evidence="1 2">NRRL Y-17804</strain>
    </source>
</reference>
<organism evidence="1 2">
    <name type="scientific">Saitoella complicata (strain BCRC 22490 / CBS 7301 / JCM 7358 / NBRC 10748 / NRRL Y-17804)</name>
    <dbReference type="NCBI Taxonomy" id="698492"/>
    <lineage>
        <taxon>Eukaryota</taxon>
        <taxon>Fungi</taxon>
        <taxon>Dikarya</taxon>
        <taxon>Ascomycota</taxon>
        <taxon>Taphrinomycotina</taxon>
        <taxon>Taphrinomycotina incertae sedis</taxon>
        <taxon>Saitoella</taxon>
    </lineage>
</organism>
<sequence>MRGNKVRLLPALPLSRLRILNLKTLHLSTSFHPLSGPSNLNRTTPAAVPRPWRGRLHSVPLRLRQPLTHR</sequence>
<evidence type="ECO:0000313" key="1">
    <source>
        <dbReference type="EMBL" id="GAO50241.1"/>
    </source>
</evidence>
<keyword evidence="2" id="KW-1185">Reference proteome</keyword>
<reference evidence="1 2" key="2">
    <citation type="journal article" date="2014" name="J. Gen. Appl. Microbiol.">
        <title>The early diverging ascomycetous budding yeast Saitoella complicata has three histone deacetylases belonging to the Clr6, Hos2, and Rpd3 lineages.</title>
        <authorList>
            <person name="Nishida H."/>
            <person name="Matsumoto T."/>
            <person name="Kondo S."/>
            <person name="Hamamoto M."/>
            <person name="Yoshikawa H."/>
        </authorList>
    </citation>
    <scope>NUCLEOTIDE SEQUENCE [LARGE SCALE GENOMIC DNA]</scope>
    <source>
        <strain evidence="1 2">NRRL Y-17804</strain>
    </source>
</reference>
<accession>A0A0E9NKK8</accession>
<name>A0A0E9NKK8_SAICN</name>